<proteinExistence type="predicted"/>
<evidence type="ECO:0000256" key="2">
    <source>
        <dbReference type="ARBA" id="ARBA00023125"/>
    </source>
</evidence>
<keyword evidence="3" id="KW-0804">Transcription</keyword>
<reference evidence="5 6" key="1">
    <citation type="submission" date="2023-12" db="EMBL/GenBank/DDBJ databases">
        <title>Genome sequencing and assembly of bacterial species from a model synthetic community.</title>
        <authorList>
            <person name="Hogle S.L."/>
        </authorList>
    </citation>
    <scope>NUCLEOTIDE SEQUENCE [LARGE SCALE GENOMIC DNA]</scope>
    <source>
        <strain evidence="5 6">HAMBI_3031</strain>
    </source>
</reference>
<dbReference type="SMART" id="SM00342">
    <property type="entry name" value="HTH_ARAC"/>
    <property type="match status" value="1"/>
</dbReference>
<dbReference type="PANTHER" id="PTHR43280:SF32">
    <property type="entry name" value="TRANSCRIPTIONAL REGULATORY PROTEIN"/>
    <property type="match status" value="1"/>
</dbReference>
<feature type="domain" description="HTH araC/xylS-type" evidence="4">
    <location>
        <begin position="23"/>
        <end position="120"/>
    </location>
</feature>
<evidence type="ECO:0000256" key="3">
    <source>
        <dbReference type="ARBA" id="ARBA00023163"/>
    </source>
</evidence>
<evidence type="ECO:0000259" key="4">
    <source>
        <dbReference type="PROSITE" id="PS01124"/>
    </source>
</evidence>
<organism evidence="5 6">
    <name type="scientific">Niabella yanshanensis</name>
    <dbReference type="NCBI Taxonomy" id="577386"/>
    <lineage>
        <taxon>Bacteria</taxon>
        <taxon>Pseudomonadati</taxon>
        <taxon>Bacteroidota</taxon>
        <taxon>Chitinophagia</taxon>
        <taxon>Chitinophagales</taxon>
        <taxon>Chitinophagaceae</taxon>
        <taxon>Niabella</taxon>
    </lineage>
</organism>
<dbReference type="PROSITE" id="PS01124">
    <property type="entry name" value="HTH_ARAC_FAMILY_2"/>
    <property type="match status" value="1"/>
</dbReference>
<keyword evidence="6" id="KW-1185">Reference proteome</keyword>
<protein>
    <submittedName>
        <fullName evidence="5">Helix-turn-helix domain-containing protein</fullName>
    </submittedName>
</protein>
<dbReference type="SUPFAM" id="SSF46689">
    <property type="entry name" value="Homeodomain-like"/>
    <property type="match status" value="1"/>
</dbReference>
<accession>A0ABZ0WDD8</accession>
<dbReference type="EMBL" id="CP139960">
    <property type="protein sequence ID" value="WQD40702.1"/>
    <property type="molecule type" value="Genomic_DNA"/>
</dbReference>
<sequence length="136" mass="15562">MEHKKAGSRGIEIVEQYFAFLDRHLADLLEDRVDDMLTISQIAQHLFIAPGHLTNTLTKETGRHPCYYYDLKIIEVANKLLLNTALSGSEIARRLTFDPSNFVKFYKSITGITPAIFREKKVLPPVLPIEGKKYTR</sequence>
<name>A0ABZ0WDD8_9BACT</name>
<evidence type="ECO:0000313" key="5">
    <source>
        <dbReference type="EMBL" id="WQD40702.1"/>
    </source>
</evidence>
<dbReference type="Gene3D" id="1.10.10.60">
    <property type="entry name" value="Homeodomain-like"/>
    <property type="match status" value="2"/>
</dbReference>
<dbReference type="PANTHER" id="PTHR43280">
    <property type="entry name" value="ARAC-FAMILY TRANSCRIPTIONAL REGULATOR"/>
    <property type="match status" value="1"/>
</dbReference>
<evidence type="ECO:0000256" key="1">
    <source>
        <dbReference type="ARBA" id="ARBA00023015"/>
    </source>
</evidence>
<keyword evidence="2" id="KW-0238">DNA-binding</keyword>
<dbReference type="RefSeq" id="WP_114789871.1">
    <property type="nucleotide sequence ID" value="NZ_CP139960.1"/>
</dbReference>
<dbReference type="Pfam" id="PF12833">
    <property type="entry name" value="HTH_18"/>
    <property type="match status" value="1"/>
</dbReference>
<dbReference type="Proteomes" id="UP001325680">
    <property type="component" value="Chromosome"/>
</dbReference>
<keyword evidence="1" id="KW-0805">Transcription regulation</keyword>
<dbReference type="InterPro" id="IPR018060">
    <property type="entry name" value="HTH_AraC"/>
</dbReference>
<gene>
    <name evidence="5" type="ORF">U0035_11135</name>
</gene>
<evidence type="ECO:0000313" key="6">
    <source>
        <dbReference type="Proteomes" id="UP001325680"/>
    </source>
</evidence>
<dbReference type="InterPro" id="IPR009057">
    <property type="entry name" value="Homeodomain-like_sf"/>
</dbReference>